<comment type="caution">
    <text evidence="2">The sequence shown here is derived from an EMBL/GenBank/DDBJ whole genome shotgun (WGS) entry which is preliminary data.</text>
</comment>
<dbReference type="InterPro" id="IPR016181">
    <property type="entry name" value="Acyl_CoA_acyltransferase"/>
</dbReference>
<dbReference type="GO" id="GO:0016747">
    <property type="term" value="F:acyltransferase activity, transferring groups other than amino-acyl groups"/>
    <property type="evidence" value="ECO:0007669"/>
    <property type="project" value="InterPro"/>
</dbReference>
<evidence type="ECO:0000313" key="2">
    <source>
        <dbReference type="EMBL" id="TVY92320.1"/>
    </source>
</evidence>
<accession>A0A559MH78</accession>
<dbReference type="Gene3D" id="3.40.630.30">
    <property type="match status" value="1"/>
</dbReference>
<dbReference type="InterPro" id="IPR000182">
    <property type="entry name" value="GNAT_dom"/>
</dbReference>
<dbReference type="PANTHER" id="PTHR42791:SF17">
    <property type="entry name" value="ACETYLTRANSFERASE, GNAT FAMILY FAMILY (AFU_ORTHOLOGUE AFUA_8G05690)"/>
    <property type="match status" value="1"/>
</dbReference>
<dbReference type="Pfam" id="PF13673">
    <property type="entry name" value="Acetyltransf_10"/>
    <property type="match status" value="1"/>
</dbReference>
<dbReference type="PANTHER" id="PTHR42791">
    <property type="entry name" value="GNAT FAMILY ACETYLTRANSFERASE"/>
    <property type="match status" value="1"/>
</dbReference>
<dbReference type="AlphaFoldDB" id="A0A559MH78"/>
<name>A0A559MH78_9HELO</name>
<evidence type="ECO:0000259" key="1">
    <source>
        <dbReference type="PROSITE" id="PS51186"/>
    </source>
</evidence>
<keyword evidence="3" id="KW-1185">Reference proteome</keyword>
<dbReference type="CDD" id="cd04301">
    <property type="entry name" value="NAT_SF"/>
    <property type="match status" value="1"/>
</dbReference>
<dbReference type="InterPro" id="IPR052523">
    <property type="entry name" value="Trichothecene_AcTrans"/>
</dbReference>
<gene>
    <name evidence="2" type="ORF">LAWI1_G002650</name>
</gene>
<proteinExistence type="predicted"/>
<dbReference type="EMBL" id="QGML01000339">
    <property type="protein sequence ID" value="TVY92320.1"/>
    <property type="molecule type" value="Genomic_DNA"/>
</dbReference>
<reference evidence="2 3" key="1">
    <citation type="submission" date="2018-05" db="EMBL/GenBank/DDBJ databases">
        <title>Genome sequencing and assembly of the regulated plant pathogen Lachnellula willkommii and related sister species for the development of diagnostic species identification markers.</title>
        <authorList>
            <person name="Giroux E."/>
            <person name="Bilodeau G."/>
        </authorList>
    </citation>
    <scope>NUCLEOTIDE SEQUENCE [LARGE SCALE GENOMIC DNA]</scope>
    <source>
        <strain evidence="2 3">CBS 172.35</strain>
    </source>
</reference>
<protein>
    <recommendedName>
        <fullName evidence="1">N-acetyltransferase domain-containing protein</fullName>
    </recommendedName>
</protein>
<organism evidence="2 3">
    <name type="scientific">Lachnellula willkommii</name>
    <dbReference type="NCBI Taxonomy" id="215461"/>
    <lineage>
        <taxon>Eukaryota</taxon>
        <taxon>Fungi</taxon>
        <taxon>Dikarya</taxon>
        <taxon>Ascomycota</taxon>
        <taxon>Pezizomycotina</taxon>
        <taxon>Leotiomycetes</taxon>
        <taxon>Helotiales</taxon>
        <taxon>Lachnaceae</taxon>
        <taxon>Lachnellula</taxon>
    </lineage>
</organism>
<dbReference type="Proteomes" id="UP000315522">
    <property type="component" value="Unassembled WGS sequence"/>
</dbReference>
<dbReference type="PROSITE" id="PS51186">
    <property type="entry name" value="GNAT"/>
    <property type="match status" value="1"/>
</dbReference>
<evidence type="ECO:0000313" key="3">
    <source>
        <dbReference type="Proteomes" id="UP000315522"/>
    </source>
</evidence>
<feature type="domain" description="N-acetyltransferase" evidence="1">
    <location>
        <begin position="75"/>
        <end position="214"/>
    </location>
</feature>
<dbReference type="SUPFAM" id="SSF55729">
    <property type="entry name" value="Acyl-CoA N-acyltransferases (Nat)"/>
    <property type="match status" value="1"/>
</dbReference>
<sequence>MPLQIRPAKLSDVAAITEIYLSAFSNNAISLLAFPRDNPASYNWWYDSIIEEFADPHAHFLCIYDSPTPSPTSSTSSSSSPPPIIVAFAKWADADTPPQSSATPMPKWPAGGDHAIADRFFGTLASRHGEVMRGRRHWYLEALATRPEWQGRGAAGMLMRWGLERVDEEGTEAYLEASPHGKPVYEHFGFREVDRLVLGLEGKGEGVLGEKEFVECFMVRGVGGKEGEIREM</sequence>